<reference evidence="2 3" key="1">
    <citation type="submission" date="2020-08" db="EMBL/GenBank/DDBJ databases">
        <title>Genomic Encyclopedia of Type Strains, Phase IV (KMG-IV): sequencing the most valuable type-strain genomes for metagenomic binning, comparative biology and taxonomic classification.</title>
        <authorList>
            <person name="Goeker M."/>
        </authorList>
    </citation>
    <scope>NUCLEOTIDE SEQUENCE [LARGE SCALE GENOMIC DNA]</scope>
    <source>
        <strain evidence="2 3">DSM 102044</strain>
    </source>
</reference>
<dbReference type="EMBL" id="JACIJO010000001">
    <property type="protein sequence ID" value="MBB6325297.1"/>
    <property type="molecule type" value="Genomic_DNA"/>
</dbReference>
<keyword evidence="3" id="KW-1185">Reference proteome</keyword>
<protein>
    <submittedName>
        <fullName evidence="2">CubicO group peptidase (Beta-lactamase class C family)</fullName>
    </submittedName>
</protein>
<dbReference type="InterPro" id="IPR001466">
    <property type="entry name" value="Beta-lactam-related"/>
</dbReference>
<dbReference type="InterPro" id="IPR050789">
    <property type="entry name" value="Diverse_Enzym_Activities"/>
</dbReference>
<evidence type="ECO:0000313" key="3">
    <source>
        <dbReference type="Proteomes" id="UP000588604"/>
    </source>
</evidence>
<organism evidence="2 3">
    <name type="scientific">Algoriphagus iocasae</name>
    <dbReference type="NCBI Taxonomy" id="1836499"/>
    <lineage>
        <taxon>Bacteria</taxon>
        <taxon>Pseudomonadati</taxon>
        <taxon>Bacteroidota</taxon>
        <taxon>Cytophagia</taxon>
        <taxon>Cytophagales</taxon>
        <taxon>Cyclobacteriaceae</taxon>
        <taxon>Algoriphagus</taxon>
    </lineage>
</organism>
<name>A0A841MIN5_9BACT</name>
<comment type="caution">
    <text evidence="2">The sequence shown here is derived from an EMBL/GenBank/DDBJ whole genome shotgun (WGS) entry which is preliminary data.</text>
</comment>
<dbReference type="PANTHER" id="PTHR43283">
    <property type="entry name" value="BETA-LACTAMASE-RELATED"/>
    <property type="match status" value="1"/>
</dbReference>
<dbReference type="Pfam" id="PF00144">
    <property type="entry name" value="Beta-lactamase"/>
    <property type="match status" value="1"/>
</dbReference>
<proteinExistence type="predicted"/>
<dbReference type="Gene3D" id="3.40.710.10">
    <property type="entry name" value="DD-peptidase/beta-lactamase superfamily"/>
    <property type="match status" value="1"/>
</dbReference>
<gene>
    <name evidence="2" type="ORF">FHS59_000912</name>
</gene>
<accession>A0A841MIN5</accession>
<dbReference type="SUPFAM" id="SSF56601">
    <property type="entry name" value="beta-lactamase/transpeptidase-like"/>
    <property type="match status" value="1"/>
</dbReference>
<dbReference type="PANTHER" id="PTHR43283:SF7">
    <property type="entry name" value="BETA-LACTAMASE-RELATED DOMAIN-CONTAINING PROTEIN"/>
    <property type="match status" value="1"/>
</dbReference>
<feature type="domain" description="Beta-lactamase-related" evidence="1">
    <location>
        <begin position="81"/>
        <end position="348"/>
    </location>
</feature>
<sequence length="374" mass="41884">MKISTLLSQYSFHLVGKVTVGCWLFFSSACTEAQQPKNSGDLYFPPKESSVWDETNYQSLNWDGTALAELLSWLPTQDTRAFIILKDGKIVVEEYWGDKLTGLGPMDQNSFWYWASAGKTLTASLVGLAQEKNLLSIKDRTQEYLGSGWTSLENSQEREILILHQLSMTTGLDDGVANQDNTDPASLVFKSEAGTRWAYHNAPYTLLDKVLEKATGMKLQAFFEENLGSKIGMSGMWQKTGENQVFYSNARSMARFGLLLLANGKWDGERFWKSGYFEDLYSSSQDLNNSYGYLTWLNGKSSYMVPQSQMVFPGSLIPQAPSDMYQAMGKNGQFLMVIPSQNMVVVRMGGAPGDLAVPFLLIRDIWDRLGPVIQ</sequence>
<dbReference type="RefSeq" id="WP_184493478.1">
    <property type="nucleotide sequence ID" value="NZ_JACIJO010000001.1"/>
</dbReference>
<evidence type="ECO:0000259" key="1">
    <source>
        <dbReference type="Pfam" id="PF00144"/>
    </source>
</evidence>
<dbReference type="InterPro" id="IPR012338">
    <property type="entry name" value="Beta-lactam/transpept-like"/>
</dbReference>
<dbReference type="AlphaFoldDB" id="A0A841MIN5"/>
<evidence type="ECO:0000313" key="2">
    <source>
        <dbReference type="EMBL" id="MBB6325297.1"/>
    </source>
</evidence>
<dbReference type="Proteomes" id="UP000588604">
    <property type="component" value="Unassembled WGS sequence"/>
</dbReference>
<dbReference type="PROSITE" id="PS51257">
    <property type="entry name" value="PROKAR_LIPOPROTEIN"/>
    <property type="match status" value="1"/>
</dbReference>